<sequence length="480" mass="50554">MPISVLTKAGDAWQPQLLDGTEEEPLPVGSVEQLTEWVAYRVIGPTGARSKVVKEEHAEAPAADGSKSREILVQQSVEVTRMQLHAQSPEWAAPCWKNACKQAVAAGVNLEQNEAESMRLQGALLAEGAAGMWDTLADSSSSRSSGLTGAALRGLMAALRKPVLSGEVQLPAACAVWHACMLAKPRERLVQLGVVQALLHIAVPEAAAELPVGDGSGAEDNSAAAALVQALQPFMLAVLHLEAVKDEVLQAKFLTAVTIMLLANCEYPIAADNSSIGAIPAFQQDAANDRTGSAGGSSSSRGGGQYCIEQKVNPHPPFRGVFRGAIHACGLLQPLLALSLHSRPETQALQRASCNGAATTVGQEGDAAGSAMQTVDDHEQQGSAAQGAVSALMGQGRSSWWALELDKPSPPMLSDADQLGLRLLVDALGLPDSWQPCLALKALALSSCWSLAHADQAMHAHLPGPQRVWLEKWRWQQGPI</sequence>
<evidence type="ECO:0000313" key="1">
    <source>
        <dbReference type="EMBL" id="WIA10535.1"/>
    </source>
</evidence>
<dbReference type="EMBL" id="CP126209">
    <property type="protein sequence ID" value="WIA10535.1"/>
    <property type="molecule type" value="Genomic_DNA"/>
</dbReference>
<gene>
    <name evidence="1" type="ORF">OEZ85_010723</name>
</gene>
<protein>
    <submittedName>
        <fullName evidence="1">Uncharacterized protein</fullName>
    </submittedName>
</protein>
<dbReference type="Proteomes" id="UP001244341">
    <property type="component" value="Chromosome 2b"/>
</dbReference>
<evidence type="ECO:0000313" key="2">
    <source>
        <dbReference type="Proteomes" id="UP001244341"/>
    </source>
</evidence>
<reference evidence="1 2" key="1">
    <citation type="submission" date="2023-05" db="EMBL/GenBank/DDBJ databases">
        <title>A 100% complete, gapless, phased diploid assembly of the Scenedesmus obliquus UTEX 3031 genome.</title>
        <authorList>
            <person name="Biondi T.C."/>
            <person name="Hanschen E.R."/>
            <person name="Kwon T."/>
            <person name="Eng W."/>
            <person name="Kruse C.P.S."/>
            <person name="Koehler S.I."/>
            <person name="Kunde Y."/>
            <person name="Gleasner C.D."/>
            <person name="You Mak K.T."/>
            <person name="Polle J."/>
            <person name="Hovde B.T."/>
            <person name="Starkenburg S.R."/>
        </authorList>
    </citation>
    <scope>NUCLEOTIDE SEQUENCE [LARGE SCALE GENOMIC DNA]</scope>
    <source>
        <strain evidence="1 2">DOE0152z</strain>
    </source>
</reference>
<name>A0ABY8TNJ7_TETOB</name>
<keyword evidence="2" id="KW-1185">Reference proteome</keyword>
<organism evidence="1 2">
    <name type="scientific">Tetradesmus obliquus</name>
    <name type="common">Green alga</name>
    <name type="synonym">Acutodesmus obliquus</name>
    <dbReference type="NCBI Taxonomy" id="3088"/>
    <lineage>
        <taxon>Eukaryota</taxon>
        <taxon>Viridiplantae</taxon>
        <taxon>Chlorophyta</taxon>
        <taxon>core chlorophytes</taxon>
        <taxon>Chlorophyceae</taxon>
        <taxon>CS clade</taxon>
        <taxon>Sphaeropleales</taxon>
        <taxon>Scenedesmaceae</taxon>
        <taxon>Tetradesmus</taxon>
    </lineage>
</organism>
<accession>A0ABY8TNJ7</accession>
<proteinExistence type="predicted"/>